<evidence type="ECO:0000313" key="2">
    <source>
        <dbReference type="EMBL" id="KRY02741.1"/>
    </source>
</evidence>
<reference evidence="2 3" key="1">
    <citation type="submission" date="2015-01" db="EMBL/GenBank/DDBJ databases">
        <title>Evolution of Trichinella species and genotypes.</title>
        <authorList>
            <person name="Korhonen P.K."/>
            <person name="Edoardo P."/>
            <person name="Giuseppe L.R."/>
            <person name="Gasser R.B."/>
        </authorList>
    </citation>
    <scope>NUCLEOTIDE SEQUENCE [LARGE SCALE GENOMIC DNA]</scope>
    <source>
        <strain evidence="2">ISS3</strain>
    </source>
</reference>
<dbReference type="Proteomes" id="UP000054776">
    <property type="component" value="Unassembled WGS sequence"/>
</dbReference>
<proteinExistence type="predicted"/>
<feature type="compositionally biased region" description="Basic and acidic residues" evidence="1">
    <location>
        <begin position="10"/>
        <end position="21"/>
    </location>
</feature>
<name>A0A0V0YQV0_TRISP</name>
<organism evidence="2 3">
    <name type="scientific">Trichinella spiralis</name>
    <name type="common">Trichina worm</name>
    <dbReference type="NCBI Taxonomy" id="6334"/>
    <lineage>
        <taxon>Eukaryota</taxon>
        <taxon>Metazoa</taxon>
        <taxon>Ecdysozoa</taxon>
        <taxon>Nematoda</taxon>
        <taxon>Enoplea</taxon>
        <taxon>Dorylaimia</taxon>
        <taxon>Trichinellida</taxon>
        <taxon>Trichinellidae</taxon>
        <taxon>Trichinella</taxon>
    </lineage>
</organism>
<dbReference type="InParanoid" id="A0A0V0YQV0"/>
<accession>A0A0V0YQV0</accession>
<evidence type="ECO:0000256" key="1">
    <source>
        <dbReference type="SAM" id="MobiDB-lite"/>
    </source>
</evidence>
<sequence length="33" mass="4159">MFREITLNQDEDRRDFTSRRRNRQREGRFLGCV</sequence>
<evidence type="ECO:0000313" key="3">
    <source>
        <dbReference type="Proteomes" id="UP000054776"/>
    </source>
</evidence>
<comment type="caution">
    <text evidence="2">The sequence shown here is derived from an EMBL/GenBank/DDBJ whole genome shotgun (WGS) entry which is preliminary data.</text>
</comment>
<gene>
    <name evidence="2" type="ORF">T01_15420</name>
</gene>
<dbReference type="EMBL" id="JYDH01005860">
    <property type="protein sequence ID" value="KRY02741.1"/>
    <property type="molecule type" value="Genomic_DNA"/>
</dbReference>
<feature type="region of interest" description="Disordered" evidence="1">
    <location>
        <begin position="1"/>
        <end position="21"/>
    </location>
</feature>
<dbReference type="AlphaFoldDB" id="A0A0V0YQV0"/>
<protein>
    <submittedName>
        <fullName evidence="2">Uncharacterized protein</fullName>
    </submittedName>
</protein>
<keyword evidence="3" id="KW-1185">Reference proteome</keyword>